<keyword evidence="12" id="KW-0575">Peroxidase</keyword>
<feature type="domain" description="Cytochrome c" evidence="11">
    <location>
        <begin position="61"/>
        <end position="215"/>
    </location>
</feature>
<feature type="binding site" description="covalent" evidence="8">
    <location>
        <position position="83"/>
    </location>
    <ligand>
        <name>heme c</name>
        <dbReference type="ChEBI" id="CHEBI:61717"/>
        <label>1</label>
    </ligand>
</feature>
<dbReference type="PROSITE" id="PS51007">
    <property type="entry name" value="CYTC"/>
    <property type="match status" value="2"/>
</dbReference>
<proteinExistence type="predicted"/>
<dbReference type="GO" id="GO:0046872">
    <property type="term" value="F:metal ion binding"/>
    <property type="evidence" value="ECO:0007669"/>
    <property type="project" value="UniProtKB-KW"/>
</dbReference>
<name>A0A0C5VWG9_9GAMM</name>
<evidence type="ECO:0000256" key="9">
    <source>
        <dbReference type="PIRSR" id="PIRSR000294-2"/>
    </source>
</evidence>
<evidence type="ECO:0000256" key="5">
    <source>
        <dbReference type="ARBA" id="ARBA00022764"/>
    </source>
</evidence>
<evidence type="ECO:0000256" key="4">
    <source>
        <dbReference type="ARBA" id="ARBA00022729"/>
    </source>
</evidence>
<evidence type="ECO:0000313" key="13">
    <source>
        <dbReference type="Proteomes" id="UP000032266"/>
    </source>
</evidence>
<evidence type="ECO:0000256" key="6">
    <source>
        <dbReference type="ARBA" id="ARBA00023002"/>
    </source>
</evidence>
<dbReference type="InterPro" id="IPR051395">
    <property type="entry name" value="Cytochrome_c_Peroxidase/MauG"/>
</dbReference>
<dbReference type="PIRSF" id="PIRSF000294">
    <property type="entry name" value="Cytochrome-c_peroxidase"/>
    <property type="match status" value="1"/>
</dbReference>
<dbReference type="Gene3D" id="1.10.760.10">
    <property type="entry name" value="Cytochrome c-like domain"/>
    <property type="match status" value="2"/>
</dbReference>
<keyword evidence="3 9" id="KW-0479">Metal-binding</keyword>
<feature type="domain" description="Cytochrome c" evidence="11">
    <location>
        <begin position="254"/>
        <end position="415"/>
    </location>
</feature>
<keyword evidence="13" id="KW-1185">Reference proteome</keyword>
<keyword evidence="4 10" id="KW-0732">Signal</keyword>
<dbReference type="EMBL" id="CP007142">
    <property type="protein sequence ID" value="AJQ97658.1"/>
    <property type="molecule type" value="Genomic_DNA"/>
</dbReference>
<dbReference type="OrthoDB" id="9805202at2"/>
<comment type="cofactor">
    <cofactor evidence="8">
        <name>heme</name>
        <dbReference type="ChEBI" id="CHEBI:30413"/>
    </cofactor>
    <text evidence="8">Binds 2 heme groups.</text>
</comment>
<feature type="binding site" description="covalent" evidence="8">
    <location>
        <position position="269"/>
    </location>
    <ligand>
        <name>heme c</name>
        <dbReference type="ChEBI" id="CHEBI:61717"/>
        <label>2</label>
    </ligand>
</feature>
<feature type="binding site" description="axial binding residue" evidence="9">
    <location>
        <position position="87"/>
    </location>
    <ligand>
        <name>heme c</name>
        <dbReference type="ChEBI" id="CHEBI:61717"/>
        <label>1</label>
    </ligand>
    <ligandPart>
        <name>Fe</name>
        <dbReference type="ChEBI" id="CHEBI:18248"/>
    </ligandPart>
</feature>
<dbReference type="GO" id="GO:0004130">
    <property type="term" value="F:cytochrome-c peroxidase activity"/>
    <property type="evidence" value="ECO:0007669"/>
    <property type="project" value="UniProtKB-EC"/>
</dbReference>
<dbReference type="PANTHER" id="PTHR30600:SF10">
    <property type="entry name" value="BLL6722 PROTEIN"/>
    <property type="match status" value="1"/>
</dbReference>
<keyword evidence="2 8" id="KW-0349">Heme</keyword>
<feature type="binding site" description="covalent" evidence="8">
    <location>
        <position position="272"/>
    </location>
    <ligand>
        <name>heme c</name>
        <dbReference type="ChEBI" id="CHEBI:61717"/>
        <label>2</label>
    </ligand>
</feature>
<evidence type="ECO:0000313" key="12">
    <source>
        <dbReference type="EMBL" id="AJQ97658.1"/>
    </source>
</evidence>
<dbReference type="InterPro" id="IPR009056">
    <property type="entry name" value="Cyt_c-like_dom"/>
</dbReference>
<dbReference type="Pfam" id="PF03150">
    <property type="entry name" value="CCP_MauG"/>
    <property type="match status" value="1"/>
</dbReference>
<keyword evidence="7 9" id="KW-0408">Iron</keyword>
<evidence type="ECO:0000256" key="8">
    <source>
        <dbReference type="PIRSR" id="PIRSR000294-1"/>
    </source>
</evidence>
<dbReference type="STRING" id="1445510.YC6258_05630"/>
<dbReference type="InterPro" id="IPR036909">
    <property type="entry name" value="Cyt_c-like_dom_sf"/>
</dbReference>
<evidence type="ECO:0000256" key="2">
    <source>
        <dbReference type="ARBA" id="ARBA00022617"/>
    </source>
</evidence>
<keyword evidence="5" id="KW-0574">Periplasm</keyword>
<dbReference type="InterPro" id="IPR026259">
    <property type="entry name" value="MauG/Cytc_peroxidase"/>
</dbReference>
<dbReference type="GO" id="GO:0009055">
    <property type="term" value="F:electron transfer activity"/>
    <property type="evidence" value="ECO:0007669"/>
    <property type="project" value="InterPro"/>
</dbReference>
<dbReference type="GO" id="GO:0020037">
    <property type="term" value="F:heme binding"/>
    <property type="evidence" value="ECO:0007669"/>
    <property type="project" value="InterPro"/>
</dbReference>
<protein>
    <submittedName>
        <fullName evidence="12">Cytochrome c peroxidase</fullName>
        <ecNumber evidence="12">1.11.1.5</ecNumber>
    </submittedName>
</protein>
<dbReference type="SUPFAM" id="SSF46626">
    <property type="entry name" value="Cytochrome c"/>
    <property type="match status" value="2"/>
</dbReference>
<dbReference type="AlphaFoldDB" id="A0A0C5VWG9"/>
<gene>
    <name evidence="12" type="ORF">YC6258_05630</name>
</gene>
<dbReference type="GO" id="GO:0042597">
    <property type="term" value="C:periplasmic space"/>
    <property type="evidence" value="ECO:0007669"/>
    <property type="project" value="UniProtKB-SubCell"/>
</dbReference>
<reference evidence="12 13" key="1">
    <citation type="submission" date="2014-01" db="EMBL/GenBank/DDBJ databases">
        <title>Full genme sequencing of cellulolytic bacterium Gynuella sunshinyii YC6258T gen. nov., sp. nov.</title>
        <authorList>
            <person name="Khan H."/>
            <person name="Chung E.J."/>
            <person name="Chung Y.R."/>
        </authorList>
    </citation>
    <scope>NUCLEOTIDE SEQUENCE [LARGE SCALE GENOMIC DNA]</scope>
    <source>
        <strain evidence="12 13">YC6258</strain>
    </source>
</reference>
<evidence type="ECO:0000256" key="1">
    <source>
        <dbReference type="ARBA" id="ARBA00004418"/>
    </source>
</evidence>
<evidence type="ECO:0000256" key="3">
    <source>
        <dbReference type="ARBA" id="ARBA00022723"/>
    </source>
</evidence>
<feature type="binding site" description="covalent" evidence="8">
    <location>
        <position position="86"/>
    </location>
    <ligand>
        <name>heme c</name>
        <dbReference type="ChEBI" id="CHEBI:61717"/>
        <label>1</label>
    </ligand>
</feature>
<dbReference type="KEGG" id="gsn:YC6258_05630"/>
<organism evidence="12 13">
    <name type="scientific">Gynuella sunshinyii YC6258</name>
    <dbReference type="NCBI Taxonomy" id="1445510"/>
    <lineage>
        <taxon>Bacteria</taxon>
        <taxon>Pseudomonadati</taxon>
        <taxon>Pseudomonadota</taxon>
        <taxon>Gammaproteobacteria</taxon>
        <taxon>Oceanospirillales</taxon>
        <taxon>Saccharospirillaceae</taxon>
        <taxon>Gynuella</taxon>
    </lineage>
</organism>
<evidence type="ECO:0000256" key="7">
    <source>
        <dbReference type="ARBA" id="ARBA00023004"/>
    </source>
</evidence>
<feature type="signal peptide" evidence="10">
    <location>
        <begin position="1"/>
        <end position="23"/>
    </location>
</feature>
<comment type="PTM">
    <text evidence="8">Binds 2 heme groups per subunit.</text>
</comment>
<sequence length="428" mass="47949">MITKQCGNLLFALVLLISRAHGASDPYLFTDADISFLSGFMLSDAYRLPDTPDNKVADDERAAQLGHQLFFDRQLSANGEVSCATCHQPKLHFTDGLAKSVALGTTRRNAPSIPGALYSPWQFWDGRADSLWVQALGPLEDLHEQGLDRTSAARYFISTYSSEYQTLFNNAGAVDVVRRLTIPASPLHPGAHADNWQSLSDAERTAVNQIFANLGKVIMAYERRLTLPPARFDRFVEALRKQAEPSQLQALMTIQEVAGMRLFMGKANCASCHNGPMFSNFEFHNIGAPEPDQNYVDLGRYEGVITLQNSEFTCLSPYSDAATEQCEEMRFLKQQGPELVGAFKTPSLRNVTRTAPYMQSGQFSSLQEIVSHYNKPVPPFYDRRQHPSRPHFDILPLNLTEQEQQQLIAFLDTLTSPIPQDSPWWNTP</sequence>
<feature type="binding site" description="axial binding residue" evidence="9">
    <location>
        <position position="273"/>
    </location>
    <ligand>
        <name>heme c</name>
        <dbReference type="ChEBI" id="CHEBI:61717"/>
        <label>2</label>
    </ligand>
    <ligandPart>
        <name>Fe</name>
        <dbReference type="ChEBI" id="CHEBI:18248"/>
    </ligandPart>
</feature>
<evidence type="ECO:0000256" key="10">
    <source>
        <dbReference type="SAM" id="SignalP"/>
    </source>
</evidence>
<dbReference type="HOGENOM" id="CLU_034652_3_2_6"/>
<keyword evidence="6 12" id="KW-0560">Oxidoreductase</keyword>
<dbReference type="RefSeq" id="WP_044619349.1">
    <property type="nucleotide sequence ID" value="NZ_CP007142.1"/>
</dbReference>
<evidence type="ECO:0000259" key="11">
    <source>
        <dbReference type="PROSITE" id="PS51007"/>
    </source>
</evidence>
<accession>A0A0C5VWG9</accession>
<dbReference type="Proteomes" id="UP000032266">
    <property type="component" value="Chromosome"/>
</dbReference>
<feature type="chain" id="PRO_5002191373" evidence="10">
    <location>
        <begin position="24"/>
        <end position="428"/>
    </location>
</feature>
<dbReference type="InterPro" id="IPR004852">
    <property type="entry name" value="Di-haem_cyt_c_peroxidsae"/>
</dbReference>
<dbReference type="EC" id="1.11.1.5" evidence="12"/>
<dbReference type="PANTHER" id="PTHR30600">
    <property type="entry name" value="CYTOCHROME C PEROXIDASE-RELATED"/>
    <property type="match status" value="1"/>
</dbReference>
<comment type="subcellular location">
    <subcellularLocation>
        <location evidence="1">Periplasm</location>
    </subcellularLocation>
</comment>